<keyword evidence="1" id="KW-0812">Transmembrane</keyword>
<sequence length="169" mass="20177">MFQKIKKNKDVILVNAVFLALGIGLYYWSDRIEIFAATIATGISLSIAFMQSKIQDDRMFQELFTDFNKKYDTEFRNQLDDIVDKHKNSVETITDDDEELIVRYFNLCAEEYLWRRKYRIPDEVWKAWENGMIYYLNVPVINNILIKQKAQFDSYYGLFTHLKNKVDNL</sequence>
<keyword evidence="1" id="KW-1133">Transmembrane helix</keyword>
<feature type="transmembrane region" description="Helical" evidence="1">
    <location>
        <begin position="34"/>
        <end position="50"/>
    </location>
</feature>
<dbReference type="OrthoDB" id="800044at2"/>
<dbReference type="RefSeq" id="WP_105070258.1">
    <property type="nucleotide sequence ID" value="NZ_MTPW01000001.1"/>
</dbReference>
<feature type="transmembrane region" description="Helical" evidence="1">
    <location>
        <begin position="12"/>
        <end position="28"/>
    </location>
</feature>
<dbReference type="AlphaFoldDB" id="A0A2S7U928"/>
<gene>
    <name evidence="2" type="ORF">BST92_03830</name>
</gene>
<accession>A0A2S7U928</accession>
<evidence type="ECO:0000313" key="3">
    <source>
        <dbReference type="Proteomes" id="UP000239747"/>
    </source>
</evidence>
<organism evidence="2 3">
    <name type="scientific">Nonlabens arenilitoris</name>
    <dbReference type="NCBI Taxonomy" id="1217969"/>
    <lineage>
        <taxon>Bacteria</taxon>
        <taxon>Pseudomonadati</taxon>
        <taxon>Bacteroidota</taxon>
        <taxon>Flavobacteriia</taxon>
        <taxon>Flavobacteriales</taxon>
        <taxon>Flavobacteriaceae</taxon>
        <taxon>Nonlabens</taxon>
    </lineage>
</organism>
<dbReference type="EMBL" id="MTPW01000001">
    <property type="protein sequence ID" value="PQJ31107.1"/>
    <property type="molecule type" value="Genomic_DNA"/>
</dbReference>
<name>A0A2S7U928_9FLAO</name>
<keyword evidence="1" id="KW-0472">Membrane</keyword>
<keyword evidence="3" id="KW-1185">Reference proteome</keyword>
<protein>
    <recommendedName>
        <fullName evidence="4">SMODS and SLOG-associating 2TM effector domain-containing protein</fullName>
    </recommendedName>
</protein>
<comment type="caution">
    <text evidence="2">The sequence shown here is derived from an EMBL/GenBank/DDBJ whole genome shotgun (WGS) entry which is preliminary data.</text>
</comment>
<reference evidence="2 3" key="1">
    <citation type="submission" date="2017-01" db="EMBL/GenBank/DDBJ databases">
        <title>Trade-off between light-utilization and light-protection in marine flavobacteria.</title>
        <authorList>
            <person name="Kumagai Y."/>
            <person name="Yoshizawa S."/>
            <person name="Kogure K."/>
            <person name="Iwasaki W."/>
        </authorList>
    </citation>
    <scope>NUCLEOTIDE SEQUENCE [LARGE SCALE GENOMIC DNA]</scope>
    <source>
        <strain evidence="2 3">KCTC 32109</strain>
    </source>
</reference>
<evidence type="ECO:0000313" key="2">
    <source>
        <dbReference type="EMBL" id="PQJ31107.1"/>
    </source>
</evidence>
<dbReference type="Proteomes" id="UP000239747">
    <property type="component" value="Unassembled WGS sequence"/>
</dbReference>
<evidence type="ECO:0008006" key="4">
    <source>
        <dbReference type="Google" id="ProtNLM"/>
    </source>
</evidence>
<evidence type="ECO:0000256" key="1">
    <source>
        <dbReference type="SAM" id="Phobius"/>
    </source>
</evidence>
<proteinExistence type="predicted"/>